<dbReference type="Gene3D" id="1.20.1250.20">
    <property type="entry name" value="MFS general substrate transporter like domains"/>
    <property type="match status" value="1"/>
</dbReference>
<feature type="transmembrane region" description="Helical" evidence="6">
    <location>
        <begin position="210"/>
        <end position="228"/>
    </location>
</feature>
<organism evidence="8 9">
    <name type="scientific">Tigriopus californicus</name>
    <name type="common">Marine copepod</name>
    <dbReference type="NCBI Taxonomy" id="6832"/>
    <lineage>
        <taxon>Eukaryota</taxon>
        <taxon>Metazoa</taxon>
        <taxon>Ecdysozoa</taxon>
        <taxon>Arthropoda</taxon>
        <taxon>Crustacea</taxon>
        <taxon>Multicrustacea</taxon>
        <taxon>Hexanauplia</taxon>
        <taxon>Copepoda</taxon>
        <taxon>Harpacticoida</taxon>
        <taxon>Harpacticidae</taxon>
        <taxon>Tigriopus</taxon>
    </lineage>
</organism>
<keyword evidence="2 6" id="KW-0812">Transmembrane</keyword>
<dbReference type="PROSITE" id="PS50850">
    <property type="entry name" value="MFS"/>
    <property type="match status" value="1"/>
</dbReference>
<dbReference type="Proteomes" id="UP000318571">
    <property type="component" value="Chromosome 8"/>
</dbReference>
<protein>
    <recommendedName>
        <fullName evidence="7">Major facilitator superfamily (MFS) profile domain-containing protein</fullName>
    </recommendedName>
</protein>
<comment type="subcellular location">
    <subcellularLocation>
        <location evidence="1">Membrane</location>
        <topology evidence="1">Multi-pass membrane protein</topology>
    </subcellularLocation>
</comment>
<proteinExistence type="predicted"/>
<feature type="region of interest" description="Disordered" evidence="5">
    <location>
        <begin position="246"/>
        <end position="311"/>
    </location>
</feature>
<name>A0A553N888_TIGCA</name>
<dbReference type="STRING" id="6832.A0A553N888"/>
<evidence type="ECO:0000256" key="2">
    <source>
        <dbReference type="ARBA" id="ARBA00022692"/>
    </source>
</evidence>
<feature type="transmembrane region" description="Helical" evidence="6">
    <location>
        <begin position="42"/>
        <end position="65"/>
    </location>
</feature>
<dbReference type="InterPro" id="IPR005829">
    <property type="entry name" value="Sugar_transporter_CS"/>
</dbReference>
<dbReference type="PANTHER" id="PTHR48021">
    <property type="match status" value="1"/>
</dbReference>
<evidence type="ECO:0000256" key="5">
    <source>
        <dbReference type="SAM" id="MobiDB-lite"/>
    </source>
</evidence>
<evidence type="ECO:0000313" key="9">
    <source>
        <dbReference type="Proteomes" id="UP000318571"/>
    </source>
</evidence>
<evidence type="ECO:0000256" key="1">
    <source>
        <dbReference type="ARBA" id="ARBA00004141"/>
    </source>
</evidence>
<dbReference type="Pfam" id="PF00083">
    <property type="entry name" value="Sugar_tr"/>
    <property type="match status" value="1"/>
</dbReference>
<feature type="non-terminal residue" evidence="8">
    <location>
        <position position="1"/>
    </location>
</feature>
<evidence type="ECO:0000313" key="8">
    <source>
        <dbReference type="EMBL" id="TRY61652.1"/>
    </source>
</evidence>
<evidence type="ECO:0000256" key="3">
    <source>
        <dbReference type="ARBA" id="ARBA00022989"/>
    </source>
</evidence>
<feature type="compositionally biased region" description="Basic and acidic residues" evidence="5">
    <location>
        <begin position="284"/>
        <end position="297"/>
    </location>
</feature>
<feature type="compositionally biased region" description="Polar residues" evidence="5">
    <location>
        <begin position="246"/>
        <end position="256"/>
    </location>
</feature>
<reference evidence="8 9" key="1">
    <citation type="journal article" date="2018" name="Nat. Ecol. Evol.">
        <title>Genomic signatures of mitonuclear coevolution across populations of Tigriopus californicus.</title>
        <authorList>
            <person name="Barreto F.S."/>
            <person name="Watson E.T."/>
            <person name="Lima T.G."/>
            <person name="Willett C.S."/>
            <person name="Edmands S."/>
            <person name="Li W."/>
            <person name="Burton R.S."/>
        </authorList>
    </citation>
    <scope>NUCLEOTIDE SEQUENCE [LARGE SCALE GENOMIC DNA]</scope>
    <source>
        <strain evidence="8 9">San Diego</strain>
    </source>
</reference>
<evidence type="ECO:0000256" key="6">
    <source>
        <dbReference type="SAM" id="Phobius"/>
    </source>
</evidence>
<dbReference type="PANTHER" id="PTHR48021:SF1">
    <property type="entry name" value="GH07001P-RELATED"/>
    <property type="match status" value="1"/>
</dbReference>
<dbReference type="InterPro" id="IPR003663">
    <property type="entry name" value="Sugar/inositol_transpt"/>
</dbReference>
<feature type="transmembrane region" description="Helical" evidence="6">
    <location>
        <begin position="140"/>
        <end position="166"/>
    </location>
</feature>
<dbReference type="GO" id="GO:0022857">
    <property type="term" value="F:transmembrane transporter activity"/>
    <property type="evidence" value="ECO:0007669"/>
    <property type="project" value="InterPro"/>
</dbReference>
<dbReference type="SUPFAM" id="SSF103473">
    <property type="entry name" value="MFS general substrate transporter"/>
    <property type="match status" value="1"/>
</dbReference>
<dbReference type="PROSITE" id="PS00216">
    <property type="entry name" value="SUGAR_TRANSPORT_1"/>
    <property type="match status" value="1"/>
</dbReference>
<accession>A0A553N888</accession>
<gene>
    <name evidence="8" type="ORF">TCAL_12955</name>
</gene>
<comment type="caution">
    <text evidence="8">The sequence shown here is derived from an EMBL/GenBank/DDBJ whole genome shotgun (WGS) entry which is preliminary data.</text>
</comment>
<dbReference type="PRINTS" id="PR00171">
    <property type="entry name" value="SUGRTRNSPORT"/>
</dbReference>
<dbReference type="InterPro" id="IPR005828">
    <property type="entry name" value="MFS_sugar_transport-like"/>
</dbReference>
<feature type="transmembrane region" description="Helical" evidence="6">
    <location>
        <begin position="178"/>
        <end position="198"/>
    </location>
</feature>
<dbReference type="InterPro" id="IPR050549">
    <property type="entry name" value="MFS_Trehalose_Transporter"/>
</dbReference>
<dbReference type="GO" id="GO:0016020">
    <property type="term" value="C:membrane"/>
    <property type="evidence" value="ECO:0007669"/>
    <property type="project" value="UniProtKB-SubCell"/>
</dbReference>
<dbReference type="OMA" id="WFANALI"/>
<evidence type="ECO:0000259" key="7">
    <source>
        <dbReference type="PROSITE" id="PS50850"/>
    </source>
</evidence>
<keyword evidence="3 6" id="KW-1133">Transmembrane helix</keyword>
<sequence length="311" mass="34170">FLRGHEYIETELGDLQMTLEASANNMASFKSLATEGRYLKPLLISMILMFGQQLSGVNAVLFFSVNIFEAAGTSLNSFIENIILAGVQVVATILASLFIDRLGRRFLLIFSALVMSLAAFGLGTYFWILSHDPAEAHAIGFLPLSSLCVFIFAFSVGFGPIPWLMMGELFGPEVKEKASTVSACFNWSLAFCVTQFYSPLAHEVGSASTFWGFATVLVVIMVFSIVVVPETKGRTLEEIQDLFRPAQSSAGRSNQPEGDLPESFGPDERPSAPLILNADLLDDQPEREREPQTRHEPNSMSNQHRSDTVSV</sequence>
<feature type="domain" description="Major facilitator superfamily (MFS) profile" evidence="7">
    <location>
        <begin position="1"/>
        <end position="232"/>
    </location>
</feature>
<feature type="transmembrane region" description="Helical" evidence="6">
    <location>
        <begin position="106"/>
        <end position="128"/>
    </location>
</feature>
<dbReference type="InterPro" id="IPR036259">
    <property type="entry name" value="MFS_trans_sf"/>
</dbReference>
<keyword evidence="4 6" id="KW-0472">Membrane</keyword>
<dbReference type="AlphaFoldDB" id="A0A553N888"/>
<dbReference type="InterPro" id="IPR020846">
    <property type="entry name" value="MFS_dom"/>
</dbReference>
<evidence type="ECO:0000256" key="4">
    <source>
        <dbReference type="ARBA" id="ARBA00023136"/>
    </source>
</evidence>
<dbReference type="EMBL" id="VCGU01000459">
    <property type="protein sequence ID" value="TRY61652.1"/>
    <property type="molecule type" value="Genomic_DNA"/>
</dbReference>
<keyword evidence="9" id="KW-1185">Reference proteome</keyword>
<feature type="transmembrane region" description="Helical" evidence="6">
    <location>
        <begin position="77"/>
        <end position="99"/>
    </location>
</feature>